<evidence type="ECO:0000313" key="5">
    <source>
        <dbReference type="EMBL" id="KAK7062224.1"/>
    </source>
</evidence>
<feature type="compositionally biased region" description="Pro residues" evidence="3">
    <location>
        <begin position="201"/>
        <end position="210"/>
    </location>
</feature>
<feature type="compositionally biased region" description="Polar residues" evidence="3">
    <location>
        <begin position="603"/>
        <end position="617"/>
    </location>
</feature>
<feature type="region of interest" description="Disordered" evidence="3">
    <location>
        <begin position="721"/>
        <end position="752"/>
    </location>
</feature>
<feature type="compositionally biased region" description="Low complexity" evidence="3">
    <location>
        <begin position="321"/>
        <end position="335"/>
    </location>
</feature>
<proteinExistence type="predicted"/>
<feature type="compositionally biased region" description="Polar residues" evidence="3">
    <location>
        <begin position="674"/>
        <end position="683"/>
    </location>
</feature>
<evidence type="ECO:0000313" key="6">
    <source>
        <dbReference type="Proteomes" id="UP001362999"/>
    </source>
</evidence>
<evidence type="ECO:0000256" key="3">
    <source>
        <dbReference type="SAM" id="MobiDB-lite"/>
    </source>
</evidence>
<gene>
    <name evidence="5" type="ORF">R3P38DRAFT_691380</name>
</gene>
<feature type="compositionally biased region" description="Low complexity" evidence="3">
    <location>
        <begin position="236"/>
        <end position="258"/>
    </location>
</feature>
<comment type="caution">
    <text evidence="5">The sequence shown here is derived from an EMBL/GenBank/DDBJ whole genome shotgun (WGS) entry which is preliminary data.</text>
</comment>
<dbReference type="PROSITE" id="PS50157">
    <property type="entry name" value="ZINC_FINGER_C2H2_2"/>
    <property type="match status" value="1"/>
</dbReference>
<dbReference type="AlphaFoldDB" id="A0AAW0EFS5"/>
<feature type="compositionally biased region" description="Basic and acidic residues" evidence="3">
    <location>
        <begin position="102"/>
        <end position="113"/>
    </location>
</feature>
<feature type="region of interest" description="Disordered" evidence="3">
    <location>
        <begin position="651"/>
        <end position="688"/>
    </location>
</feature>
<keyword evidence="6" id="KW-1185">Reference proteome</keyword>
<feature type="compositionally biased region" description="Polar residues" evidence="3">
    <location>
        <begin position="214"/>
        <end position="235"/>
    </location>
</feature>
<dbReference type="GO" id="GO:0008270">
    <property type="term" value="F:zinc ion binding"/>
    <property type="evidence" value="ECO:0007669"/>
    <property type="project" value="UniProtKB-KW"/>
</dbReference>
<name>A0AAW0EFS5_9AGAR</name>
<dbReference type="Gene3D" id="3.30.160.60">
    <property type="entry name" value="Classic Zinc Finger"/>
    <property type="match status" value="1"/>
</dbReference>
<organism evidence="5 6">
    <name type="scientific">Favolaschia claudopus</name>
    <dbReference type="NCBI Taxonomy" id="2862362"/>
    <lineage>
        <taxon>Eukaryota</taxon>
        <taxon>Fungi</taxon>
        <taxon>Dikarya</taxon>
        <taxon>Basidiomycota</taxon>
        <taxon>Agaricomycotina</taxon>
        <taxon>Agaricomycetes</taxon>
        <taxon>Agaricomycetidae</taxon>
        <taxon>Agaricales</taxon>
        <taxon>Marasmiineae</taxon>
        <taxon>Mycenaceae</taxon>
        <taxon>Favolaschia</taxon>
    </lineage>
</organism>
<dbReference type="PROSITE" id="PS00028">
    <property type="entry name" value="ZINC_FINGER_C2H2_1"/>
    <property type="match status" value="3"/>
</dbReference>
<accession>A0AAW0EFS5</accession>
<feature type="coiled-coil region" evidence="2">
    <location>
        <begin position="19"/>
        <end position="71"/>
    </location>
</feature>
<feature type="domain" description="C2H2-type" evidence="4">
    <location>
        <begin position="849"/>
        <end position="879"/>
    </location>
</feature>
<keyword evidence="2" id="KW-0175">Coiled coil</keyword>
<feature type="region of interest" description="Disordered" evidence="3">
    <location>
        <begin position="320"/>
        <end position="416"/>
    </location>
</feature>
<keyword evidence="1" id="KW-0862">Zinc</keyword>
<feature type="region of interest" description="Disordered" evidence="3">
    <location>
        <begin position="592"/>
        <end position="639"/>
    </location>
</feature>
<feature type="compositionally biased region" description="Low complexity" evidence="3">
    <location>
        <begin position="266"/>
        <end position="289"/>
    </location>
</feature>
<dbReference type="SMART" id="SM00355">
    <property type="entry name" value="ZnF_C2H2"/>
    <property type="match status" value="3"/>
</dbReference>
<keyword evidence="1" id="KW-0479">Metal-binding</keyword>
<feature type="compositionally biased region" description="Polar residues" evidence="3">
    <location>
        <begin position="129"/>
        <end position="198"/>
    </location>
</feature>
<feature type="compositionally biased region" description="Acidic residues" evidence="3">
    <location>
        <begin position="731"/>
        <end position="752"/>
    </location>
</feature>
<dbReference type="Proteomes" id="UP001362999">
    <property type="component" value="Unassembled WGS sequence"/>
</dbReference>
<protein>
    <recommendedName>
        <fullName evidence="4">C2H2-type domain-containing protein</fullName>
    </recommendedName>
</protein>
<feature type="region of interest" description="Disordered" evidence="3">
    <location>
        <begin position="80"/>
        <end position="290"/>
    </location>
</feature>
<reference evidence="5 6" key="1">
    <citation type="journal article" date="2024" name="J Genomics">
        <title>Draft genome sequencing and assembly of Favolaschia claudopus CIRM-BRFM 2984 isolated from oak limbs.</title>
        <authorList>
            <person name="Navarro D."/>
            <person name="Drula E."/>
            <person name="Chaduli D."/>
            <person name="Cazenave R."/>
            <person name="Ahrendt S."/>
            <person name="Wang J."/>
            <person name="Lipzen A."/>
            <person name="Daum C."/>
            <person name="Barry K."/>
            <person name="Grigoriev I.V."/>
            <person name="Favel A."/>
            <person name="Rosso M.N."/>
            <person name="Martin F."/>
        </authorList>
    </citation>
    <scope>NUCLEOTIDE SEQUENCE [LARGE SCALE GENOMIC DNA]</scope>
    <source>
        <strain evidence="5 6">CIRM-BRFM 2984</strain>
    </source>
</reference>
<evidence type="ECO:0000256" key="1">
    <source>
        <dbReference type="PROSITE-ProRule" id="PRU00042"/>
    </source>
</evidence>
<evidence type="ECO:0000256" key="2">
    <source>
        <dbReference type="SAM" id="Coils"/>
    </source>
</evidence>
<sequence length="1210" mass="132582">MSGGGQRPVVHDDNTYLNNKKQLERMQAMLNQANAINEEGKRNFEQMENELKRKIQQGAEAQRQLEALRNQRRIGYHGAVSDNQGLSFPLPGANTSPAPSARIEEVRSHDHRQSTSHHSNYPENYYHQPYQQPQSNNYMTQNAQQQQHAGPSNQHHAFSGQANHSYGAQNGSAAPFSSRTQPFYQHTTAPVPQPTVSQRAPPLPPFPAEPNQPQTRSSPFTMPTNATSISQSQNLPTQTSTRASAQATQTQASVVPAQNQSVFDWPSTSTARPASRPAASAQASKQAPPVSFLKKNQISTSQTASRPSPPVVVQLQPHIHQTAPQPSQPVSTSVSNKPSTTPSYGISPFAHNPAANTRAIPNAVAGPSTGQQPIAPRPVVQQPTPLTTMPAKPKTPITQSVPPAAPPTPGSPSGNAFMRFKRLIDAWQRASPPMSCMDIPTAQIRVKKFPTGEIWFFCPDPKTYEQMRISCEVAFRRVNPRGTISIYVNKAGVTELLPLPLTDKQQETCAPFKGAVVAGAPEAKFPDPPAPDAVQVPSTLGVKRPFPGSDGPAVRTPKQADKRFLAHDVLRALGKSPADDVYVQYTKKRAIEEQESHPIVPQRVSSNEPSAKSTPAPSSHEDSSAAESRIPSPLPAMPVPAPISPRVIALPVQPQPKPQPPQQPPRVPLFLPAESSTPSSLQTFAPHRSSSEQRCYVLIPPPPPHVARDVERLRELHRRAASADNLSGDVQDVEAETVEQEEEEEEEEEEVDIKELKRRRMLGMYPTTQNEQEEAAMLMTCTRLREVPCKWLVCGSVLNSLENLILHLHELHAQEDEDTATCMWDMCGEKFESSIQLALHAETHILGSIPCAYQDCAEVFSSPSELTAHNNLGHQSRNKAGTAEFVPPLLLPSTRPSAPKAETLPLPVVPQFAPGWEIQSPELRMPYVSEERHKTLGPWVLRNIVAPIGNIRSRRYNAAVPLKMDQPDYEFVETSSKHYSSWPSRPARVRDMADLTSKYVTEFIANGELVLWPPEDGIEHSFGAESDAVSTDELDMLKEEPVDDRHIDEIVAGDRNALEEGSTSSTVVEDVPVLQSGKDMDGIGRSSPVPLASPGVELVLTTAPAAAILEEQDAQSTFSGEHASASTDILNVLPSFEHNVLPLTSVPLAEDDEIPQWTTLDNQNSPLVQTQNLTDDAVHSGENPDEEMLVENMLHDYTYLHSSDLLQNVV</sequence>
<dbReference type="EMBL" id="JAWWNJ010000002">
    <property type="protein sequence ID" value="KAK7062224.1"/>
    <property type="molecule type" value="Genomic_DNA"/>
</dbReference>
<evidence type="ECO:0000259" key="4">
    <source>
        <dbReference type="PROSITE" id="PS50157"/>
    </source>
</evidence>
<feature type="compositionally biased region" description="Pro residues" evidence="3">
    <location>
        <begin position="653"/>
        <end position="667"/>
    </location>
</feature>
<dbReference type="InterPro" id="IPR013087">
    <property type="entry name" value="Znf_C2H2_type"/>
</dbReference>
<keyword evidence="1" id="KW-0863">Zinc-finger</keyword>